<comment type="caution">
    <text evidence="1">The sequence shown here is derived from an EMBL/GenBank/DDBJ whole genome shotgun (WGS) entry which is preliminary data.</text>
</comment>
<name>A0A9X1LPX5_9MICO</name>
<accession>A0A9X1LPX5</accession>
<dbReference type="EMBL" id="JAGTTM010000003">
    <property type="protein sequence ID" value="MCC2029673.1"/>
    <property type="molecule type" value="Genomic_DNA"/>
</dbReference>
<organism evidence="1 2">
    <name type="scientific">Microbacterium tenebrionis</name>
    <dbReference type="NCBI Taxonomy" id="2830665"/>
    <lineage>
        <taxon>Bacteria</taxon>
        <taxon>Bacillati</taxon>
        <taxon>Actinomycetota</taxon>
        <taxon>Actinomycetes</taxon>
        <taxon>Micrococcales</taxon>
        <taxon>Microbacteriaceae</taxon>
        <taxon>Microbacterium</taxon>
    </lineage>
</organism>
<dbReference type="AlphaFoldDB" id="A0A9X1LPX5"/>
<proteinExistence type="predicted"/>
<evidence type="ECO:0000313" key="2">
    <source>
        <dbReference type="Proteomes" id="UP001139289"/>
    </source>
</evidence>
<reference evidence="1" key="1">
    <citation type="submission" date="2021-04" db="EMBL/GenBank/DDBJ databases">
        <title>Microbacterium tenobrionis sp. nov. and Microbacterium allomyrinae sp. nov., isolated from larvae of Tenobrio molitor and Allomyrina dichotoma, respectively.</title>
        <authorList>
            <person name="Lee S.D."/>
        </authorList>
    </citation>
    <scope>NUCLEOTIDE SEQUENCE</scope>
    <source>
        <strain evidence="1">YMB-B2</strain>
    </source>
</reference>
<dbReference type="Proteomes" id="UP001139289">
    <property type="component" value="Unassembled WGS sequence"/>
</dbReference>
<evidence type="ECO:0000313" key="1">
    <source>
        <dbReference type="EMBL" id="MCC2029673.1"/>
    </source>
</evidence>
<sequence>MVAVPNAVSRLGDDDSREAQNTRAVKWLLDQPGGPVVVVTPRRDVPSDVLKRLISSPGVAHHSWRGYAGGQYGGRRALYAWPDRAHLNKIWGVEADAITVIEWNEAETAEWIADVNPIQLLPGRMIEPAPQPAPNVAPLPNGVEEILEHVAAMAAGYSSGLKWNEEDKLKADMMNRPERWQPITVAQVRAKCRALGMRADDVDTIADYVQRRKDGRRFNVRSSYRTFEFA</sequence>
<protein>
    <submittedName>
        <fullName evidence="1">Uncharacterized protein</fullName>
    </submittedName>
</protein>
<keyword evidence="2" id="KW-1185">Reference proteome</keyword>
<dbReference type="RefSeq" id="WP_227530730.1">
    <property type="nucleotide sequence ID" value="NZ_JAGTTM010000003.1"/>
</dbReference>
<gene>
    <name evidence="1" type="ORF">KEC56_09100</name>
</gene>